<dbReference type="Gene3D" id="3.40.50.620">
    <property type="entry name" value="HUPs"/>
    <property type="match status" value="1"/>
</dbReference>
<reference evidence="4" key="2">
    <citation type="submission" date="2013-11" db="EMBL/GenBank/DDBJ databases">
        <title>Draft genome sequence of Anaerostipes caccae (DSM 14662).</title>
        <authorList>
            <person name="Sudarsanam P."/>
            <person name="Ley R."/>
            <person name="Guruge J."/>
            <person name="Turnbaugh P.J."/>
            <person name="Mahowald M."/>
            <person name="Liep D."/>
            <person name="Gordon J."/>
        </authorList>
    </citation>
    <scope>NUCLEOTIDE SEQUENCE</scope>
    <source>
        <strain evidence="4">DSM 14662</strain>
    </source>
</reference>
<dbReference type="PANTHER" id="PTHR43793:SF1">
    <property type="entry name" value="FAD SYNTHASE"/>
    <property type="match status" value="1"/>
</dbReference>
<protein>
    <submittedName>
        <fullName evidence="4">Glycerol-3-phosphate cytidylyltransferase</fullName>
    </submittedName>
</protein>
<evidence type="ECO:0000259" key="3">
    <source>
        <dbReference type="Pfam" id="PF01467"/>
    </source>
</evidence>
<evidence type="ECO:0000313" key="5">
    <source>
        <dbReference type="Proteomes" id="UP000004935"/>
    </source>
</evidence>
<dbReference type="HOGENOM" id="CLU_034585_2_2_9"/>
<sequence length="184" mass="21299">MESFHRHGLKGRNTISQYLQNYGISPWRGLINTTTYYEEEKMKNYKIGYTTGVYDMFHIGHLNILKRAKEQCDYLIVGVSTDEVVKSYKNKTPIIPFEERIAIVQELKCVDEAVPQKNMNKMEAWKNLHFDALFHGSDWKGSDMYNKMIDEFAQVGVDVVFLPHTEGVSSTLLSEVLHKINCDI</sequence>
<evidence type="ECO:0000256" key="1">
    <source>
        <dbReference type="ARBA" id="ARBA00022679"/>
    </source>
</evidence>
<dbReference type="AlphaFoldDB" id="B0M995"/>
<proteinExistence type="predicted"/>
<evidence type="ECO:0000313" key="4">
    <source>
        <dbReference type="EMBL" id="EDR99356.1"/>
    </source>
</evidence>
<keyword evidence="5" id="KW-1185">Reference proteome</keyword>
<dbReference type="NCBIfam" id="TIGR00125">
    <property type="entry name" value="cyt_tran_rel"/>
    <property type="match status" value="1"/>
</dbReference>
<organism evidence="4 5">
    <name type="scientific">Anaerostipes caccae (strain DSM 14662 / CCUG 47493 / JCM 13470 / NCIMB 13811 / L1-92)</name>
    <dbReference type="NCBI Taxonomy" id="411490"/>
    <lineage>
        <taxon>Bacteria</taxon>
        <taxon>Bacillati</taxon>
        <taxon>Bacillota</taxon>
        <taxon>Clostridia</taxon>
        <taxon>Lachnospirales</taxon>
        <taxon>Lachnospiraceae</taxon>
        <taxon>Anaerostipes</taxon>
    </lineage>
</organism>
<reference evidence="4" key="1">
    <citation type="submission" date="2007-11" db="EMBL/GenBank/DDBJ databases">
        <authorList>
            <person name="Fulton L."/>
            <person name="Clifton S."/>
            <person name="Fulton B."/>
            <person name="Xu J."/>
            <person name="Minx P."/>
            <person name="Pepin K.H."/>
            <person name="Johnson M."/>
            <person name="Thiruvilangam P."/>
            <person name="Bhonagiri V."/>
            <person name="Nash W.E."/>
            <person name="Mardis E.R."/>
            <person name="Wilson R.K."/>
        </authorList>
    </citation>
    <scope>NUCLEOTIDE SEQUENCE [LARGE SCALE GENOMIC DNA]</scope>
    <source>
        <strain evidence="4">DSM 14662</strain>
    </source>
</reference>
<dbReference type="InterPro" id="IPR004821">
    <property type="entry name" value="Cyt_trans-like"/>
</dbReference>
<dbReference type="SUPFAM" id="SSF52374">
    <property type="entry name" value="Nucleotidylyl transferase"/>
    <property type="match status" value="1"/>
</dbReference>
<dbReference type="Pfam" id="PF01467">
    <property type="entry name" value="CTP_transf_like"/>
    <property type="match status" value="1"/>
</dbReference>
<dbReference type="STRING" id="411490.ANACAC_00197"/>
<keyword evidence="1" id="KW-0808">Transferase</keyword>
<dbReference type="InterPro" id="IPR050385">
    <property type="entry name" value="Archaeal_FAD_synthase"/>
</dbReference>
<dbReference type="Proteomes" id="UP000004935">
    <property type="component" value="Unassembled WGS sequence"/>
</dbReference>
<name>B0M995_ANACD</name>
<dbReference type="GO" id="GO:0016779">
    <property type="term" value="F:nucleotidyltransferase activity"/>
    <property type="evidence" value="ECO:0007669"/>
    <property type="project" value="UniProtKB-KW"/>
</dbReference>
<feature type="domain" description="Cytidyltransferase-like" evidence="3">
    <location>
        <begin position="49"/>
        <end position="173"/>
    </location>
</feature>
<dbReference type="eggNOG" id="COG0615">
    <property type="taxonomic scope" value="Bacteria"/>
</dbReference>
<dbReference type="EMBL" id="ABAX03000001">
    <property type="protein sequence ID" value="EDR99356.1"/>
    <property type="molecule type" value="Genomic_DNA"/>
</dbReference>
<dbReference type="PANTHER" id="PTHR43793">
    <property type="entry name" value="FAD SYNTHASE"/>
    <property type="match status" value="1"/>
</dbReference>
<dbReference type="InterPro" id="IPR014729">
    <property type="entry name" value="Rossmann-like_a/b/a_fold"/>
</dbReference>
<keyword evidence="2 4" id="KW-0548">Nucleotidyltransferase</keyword>
<accession>B0M995</accession>
<comment type="caution">
    <text evidence="4">The sequence shown here is derived from an EMBL/GenBank/DDBJ whole genome shotgun (WGS) entry which is preliminary data.</text>
</comment>
<evidence type="ECO:0000256" key="2">
    <source>
        <dbReference type="ARBA" id="ARBA00022695"/>
    </source>
</evidence>
<gene>
    <name evidence="4" type="ORF">ANACAC_00197</name>
</gene>